<name>A0A8R7U1G5_TRIUA</name>
<keyword evidence="11" id="KW-1185">Reference proteome</keyword>
<evidence type="ECO:0000313" key="10">
    <source>
        <dbReference type="EnsemblPlants" id="TuG1812G0300005706.01.T01.cds261632"/>
    </source>
</evidence>
<keyword evidence="6" id="KW-0378">Hydrolase</keyword>
<evidence type="ECO:0000256" key="5">
    <source>
        <dbReference type="ARBA" id="ARBA00022759"/>
    </source>
</evidence>
<evidence type="ECO:0000256" key="3">
    <source>
        <dbReference type="ARBA" id="ARBA00022695"/>
    </source>
</evidence>
<keyword evidence="1" id="KW-0645">Protease</keyword>
<evidence type="ECO:0000259" key="9">
    <source>
        <dbReference type="PROSITE" id="PS50878"/>
    </source>
</evidence>
<dbReference type="EnsemblPlants" id="TuG1812G0300005706.01.T01">
    <property type="protein sequence ID" value="TuG1812G0300005706.01.T01.cds261632"/>
    <property type="gene ID" value="TuG1812G0300005706.01"/>
</dbReference>
<evidence type="ECO:0000256" key="4">
    <source>
        <dbReference type="ARBA" id="ARBA00022722"/>
    </source>
</evidence>
<dbReference type="Pfam" id="PF00078">
    <property type="entry name" value="RVT_1"/>
    <property type="match status" value="1"/>
</dbReference>
<dbReference type="InterPro" id="IPR050951">
    <property type="entry name" value="Retrovirus_Pol_polyprotein"/>
</dbReference>
<keyword evidence="4" id="KW-0540">Nuclease</keyword>
<dbReference type="SUPFAM" id="SSF56672">
    <property type="entry name" value="DNA/RNA polymerases"/>
    <property type="match status" value="1"/>
</dbReference>
<sequence length="330" mass="37364">MLQSGVIAHSLSPYAAPVLLVKKKDGSWRFCVDFRQLNIATVKNKFPLPVVDELLDELGGAAYFSKIDLRAGYHQIRMREEDEEKTAFKMHHGHYHFRVMSFGLCNAPATFQCLMNSIFGRHVRKFIIIFLDDILVFSIDLQKHEEHLRTVFDLLRAHQLYANASKCSFAQQEIEYLGHVISKNGVATDASKTSAMSAWPVPTTPTELRGFLGLTGYYRKFVPHYGIIAKPLTRLLTKKGFLWDDKAQTAFELLKKAMVSTPVLALPNFKRPFAIETDACDTGVGAVLTQDGHPVAYLSKALGMRNQKLSAYEKEFLAVMMAIDKWRPYL</sequence>
<keyword evidence="8" id="KW-0511">Multifunctional enzyme</keyword>
<evidence type="ECO:0000256" key="6">
    <source>
        <dbReference type="ARBA" id="ARBA00022801"/>
    </source>
</evidence>
<protein>
    <recommendedName>
        <fullName evidence="9">Reverse transcriptase domain-containing protein</fullName>
    </recommendedName>
</protein>
<keyword evidence="7" id="KW-0695">RNA-directed DNA polymerase</keyword>
<dbReference type="PROSITE" id="PS50878">
    <property type="entry name" value="RT_POL"/>
    <property type="match status" value="1"/>
</dbReference>
<dbReference type="PANTHER" id="PTHR37984:SF5">
    <property type="entry name" value="PROTEIN NYNRIN-LIKE"/>
    <property type="match status" value="1"/>
</dbReference>
<proteinExistence type="predicted"/>
<dbReference type="InterPro" id="IPR041577">
    <property type="entry name" value="RT_RNaseH_2"/>
</dbReference>
<dbReference type="Gramene" id="TuG1812G0300005706.01.T01">
    <property type="protein sequence ID" value="TuG1812G0300005706.01.T01.cds261632"/>
    <property type="gene ID" value="TuG1812G0300005706.01"/>
</dbReference>
<keyword evidence="2" id="KW-0808">Transferase</keyword>
<organism evidence="10 11">
    <name type="scientific">Triticum urartu</name>
    <name type="common">Red wild einkorn</name>
    <name type="synonym">Crithodium urartu</name>
    <dbReference type="NCBI Taxonomy" id="4572"/>
    <lineage>
        <taxon>Eukaryota</taxon>
        <taxon>Viridiplantae</taxon>
        <taxon>Streptophyta</taxon>
        <taxon>Embryophyta</taxon>
        <taxon>Tracheophyta</taxon>
        <taxon>Spermatophyta</taxon>
        <taxon>Magnoliopsida</taxon>
        <taxon>Liliopsida</taxon>
        <taxon>Poales</taxon>
        <taxon>Poaceae</taxon>
        <taxon>BOP clade</taxon>
        <taxon>Pooideae</taxon>
        <taxon>Triticodae</taxon>
        <taxon>Triticeae</taxon>
        <taxon>Triticinae</taxon>
        <taxon>Triticum</taxon>
    </lineage>
</organism>
<dbReference type="GO" id="GO:0006508">
    <property type="term" value="P:proteolysis"/>
    <property type="evidence" value="ECO:0007669"/>
    <property type="project" value="UniProtKB-KW"/>
</dbReference>
<dbReference type="FunFam" id="3.30.70.270:FF:000020">
    <property type="entry name" value="Transposon Tf2-6 polyprotein-like Protein"/>
    <property type="match status" value="1"/>
</dbReference>
<reference evidence="10" key="2">
    <citation type="submission" date="2018-03" db="EMBL/GenBank/DDBJ databases">
        <title>The Triticum urartu genome reveals the dynamic nature of wheat genome evolution.</title>
        <authorList>
            <person name="Ling H."/>
            <person name="Ma B."/>
            <person name="Shi X."/>
            <person name="Liu H."/>
            <person name="Dong L."/>
            <person name="Sun H."/>
            <person name="Cao Y."/>
            <person name="Gao Q."/>
            <person name="Zheng S."/>
            <person name="Li Y."/>
            <person name="Yu Y."/>
            <person name="Du H."/>
            <person name="Qi M."/>
            <person name="Li Y."/>
            <person name="Yu H."/>
            <person name="Cui Y."/>
            <person name="Wang N."/>
            <person name="Chen C."/>
            <person name="Wu H."/>
            <person name="Zhao Y."/>
            <person name="Zhang J."/>
            <person name="Li Y."/>
            <person name="Zhou W."/>
            <person name="Zhang B."/>
            <person name="Hu W."/>
            <person name="Eijk M."/>
            <person name="Tang J."/>
            <person name="Witsenboer H."/>
            <person name="Zhao S."/>
            <person name="Li Z."/>
            <person name="Zhang A."/>
            <person name="Wang D."/>
            <person name="Liang C."/>
        </authorList>
    </citation>
    <scope>NUCLEOTIDE SEQUENCE [LARGE SCALE GENOMIC DNA]</scope>
    <source>
        <strain evidence="10">cv. G1812</strain>
    </source>
</reference>
<reference evidence="10" key="3">
    <citation type="submission" date="2022-06" db="UniProtKB">
        <authorList>
            <consortium name="EnsemblPlants"/>
        </authorList>
    </citation>
    <scope>IDENTIFICATION</scope>
</reference>
<dbReference type="Pfam" id="PF17919">
    <property type="entry name" value="RT_RNaseH_2"/>
    <property type="match status" value="1"/>
</dbReference>
<keyword evidence="5" id="KW-0255">Endonuclease</keyword>
<dbReference type="InterPro" id="IPR043128">
    <property type="entry name" value="Rev_trsase/Diguanyl_cyclase"/>
</dbReference>
<keyword evidence="3" id="KW-0548">Nucleotidyltransferase</keyword>
<evidence type="ECO:0000256" key="8">
    <source>
        <dbReference type="ARBA" id="ARBA00023268"/>
    </source>
</evidence>
<dbReference type="InterPro" id="IPR043502">
    <property type="entry name" value="DNA/RNA_pol_sf"/>
</dbReference>
<dbReference type="AlphaFoldDB" id="A0A8R7U1G5"/>
<evidence type="ECO:0000313" key="11">
    <source>
        <dbReference type="Proteomes" id="UP000015106"/>
    </source>
</evidence>
<dbReference type="InterPro" id="IPR000477">
    <property type="entry name" value="RT_dom"/>
</dbReference>
<accession>A0A8R7U1G5</accession>
<dbReference type="GO" id="GO:0004519">
    <property type="term" value="F:endonuclease activity"/>
    <property type="evidence" value="ECO:0007669"/>
    <property type="project" value="UniProtKB-KW"/>
</dbReference>
<dbReference type="Proteomes" id="UP000015106">
    <property type="component" value="Chromosome 3"/>
</dbReference>
<dbReference type="Gene3D" id="3.10.10.10">
    <property type="entry name" value="HIV Type 1 Reverse Transcriptase, subunit A, domain 1"/>
    <property type="match status" value="1"/>
</dbReference>
<dbReference type="PANTHER" id="PTHR37984">
    <property type="entry name" value="PROTEIN CBG26694"/>
    <property type="match status" value="1"/>
</dbReference>
<dbReference type="GO" id="GO:0008233">
    <property type="term" value="F:peptidase activity"/>
    <property type="evidence" value="ECO:0007669"/>
    <property type="project" value="UniProtKB-KW"/>
</dbReference>
<evidence type="ECO:0000256" key="7">
    <source>
        <dbReference type="ARBA" id="ARBA00022918"/>
    </source>
</evidence>
<dbReference type="CDD" id="cd01647">
    <property type="entry name" value="RT_LTR"/>
    <property type="match status" value="1"/>
</dbReference>
<dbReference type="Gene3D" id="3.30.70.270">
    <property type="match status" value="2"/>
</dbReference>
<evidence type="ECO:0000256" key="1">
    <source>
        <dbReference type="ARBA" id="ARBA00022670"/>
    </source>
</evidence>
<evidence type="ECO:0000256" key="2">
    <source>
        <dbReference type="ARBA" id="ARBA00022679"/>
    </source>
</evidence>
<dbReference type="GO" id="GO:0003964">
    <property type="term" value="F:RNA-directed DNA polymerase activity"/>
    <property type="evidence" value="ECO:0007669"/>
    <property type="project" value="UniProtKB-KW"/>
</dbReference>
<dbReference type="FunFam" id="3.10.10.10:FF:000007">
    <property type="entry name" value="Retrovirus-related Pol polyprotein from transposon 17.6-like Protein"/>
    <property type="match status" value="1"/>
</dbReference>
<feature type="domain" description="Reverse transcriptase" evidence="9">
    <location>
        <begin position="2"/>
        <end position="181"/>
    </location>
</feature>
<reference evidence="11" key="1">
    <citation type="journal article" date="2013" name="Nature">
        <title>Draft genome of the wheat A-genome progenitor Triticum urartu.</title>
        <authorList>
            <person name="Ling H.Q."/>
            <person name="Zhao S."/>
            <person name="Liu D."/>
            <person name="Wang J."/>
            <person name="Sun H."/>
            <person name="Zhang C."/>
            <person name="Fan H."/>
            <person name="Li D."/>
            <person name="Dong L."/>
            <person name="Tao Y."/>
            <person name="Gao C."/>
            <person name="Wu H."/>
            <person name="Li Y."/>
            <person name="Cui Y."/>
            <person name="Guo X."/>
            <person name="Zheng S."/>
            <person name="Wang B."/>
            <person name="Yu K."/>
            <person name="Liang Q."/>
            <person name="Yang W."/>
            <person name="Lou X."/>
            <person name="Chen J."/>
            <person name="Feng M."/>
            <person name="Jian J."/>
            <person name="Zhang X."/>
            <person name="Luo G."/>
            <person name="Jiang Y."/>
            <person name="Liu J."/>
            <person name="Wang Z."/>
            <person name="Sha Y."/>
            <person name="Zhang B."/>
            <person name="Wu H."/>
            <person name="Tang D."/>
            <person name="Shen Q."/>
            <person name="Xue P."/>
            <person name="Zou S."/>
            <person name="Wang X."/>
            <person name="Liu X."/>
            <person name="Wang F."/>
            <person name="Yang Y."/>
            <person name="An X."/>
            <person name="Dong Z."/>
            <person name="Zhang K."/>
            <person name="Zhang X."/>
            <person name="Luo M.C."/>
            <person name="Dvorak J."/>
            <person name="Tong Y."/>
            <person name="Wang J."/>
            <person name="Yang H."/>
            <person name="Li Z."/>
            <person name="Wang D."/>
            <person name="Zhang A."/>
            <person name="Wang J."/>
        </authorList>
    </citation>
    <scope>NUCLEOTIDE SEQUENCE</scope>
    <source>
        <strain evidence="11">cv. G1812</strain>
    </source>
</reference>